<dbReference type="Proteomes" id="UP000182840">
    <property type="component" value="Chromosome"/>
</dbReference>
<proteinExistence type="predicted"/>
<dbReference type="STRING" id="1670800.BSQ44_20785"/>
<protein>
    <submittedName>
        <fullName evidence="2">Uncharacterized protein</fullName>
    </submittedName>
</protein>
<feature type="coiled-coil region" evidence="1">
    <location>
        <begin position="51"/>
        <end position="78"/>
    </location>
</feature>
<evidence type="ECO:0000256" key="1">
    <source>
        <dbReference type="SAM" id="Coils"/>
    </source>
</evidence>
<evidence type="ECO:0000313" key="2">
    <source>
        <dbReference type="EMBL" id="APH73534.1"/>
    </source>
</evidence>
<keyword evidence="1" id="KW-0175">Coiled coil</keyword>
<sequence length="88" mass="9589">MTSTPSDGGEENEISEAEWLDRIADMAEAFVGNTLETISSIESLTPEAPANDLRQKQLAELKNRIETLDALLIEARELSAKVSERNGG</sequence>
<reference evidence="3" key="1">
    <citation type="submission" date="2016-11" db="EMBL/GenBank/DDBJ databases">
        <title>Mesorhizobium oceanicum sp. nov., isolated from deep seawater in South China Sea.</title>
        <authorList>
            <person name="Fu G.-Y."/>
        </authorList>
    </citation>
    <scope>NUCLEOTIDE SEQUENCE [LARGE SCALE GENOMIC DNA]</scope>
    <source>
        <strain evidence="3">B7</strain>
    </source>
</reference>
<dbReference type="AlphaFoldDB" id="A0A1L3SW13"/>
<accession>A0A1L3SW13</accession>
<dbReference type="KEGG" id="meso:BSQ44_20785"/>
<evidence type="ECO:0000313" key="3">
    <source>
        <dbReference type="Proteomes" id="UP000182840"/>
    </source>
</evidence>
<organism evidence="2 3">
    <name type="scientific">Aquibium oceanicum</name>
    <dbReference type="NCBI Taxonomy" id="1670800"/>
    <lineage>
        <taxon>Bacteria</taxon>
        <taxon>Pseudomonadati</taxon>
        <taxon>Pseudomonadota</taxon>
        <taxon>Alphaproteobacteria</taxon>
        <taxon>Hyphomicrobiales</taxon>
        <taxon>Phyllobacteriaceae</taxon>
        <taxon>Aquibium</taxon>
    </lineage>
</organism>
<dbReference type="RefSeq" id="WP_072607001.1">
    <property type="nucleotide sequence ID" value="NZ_CP018171.1"/>
</dbReference>
<gene>
    <name evidence="2" type="ORF">BSQ44_20785</name>
</gene>
<keyword evidence="3" id="KW-1185">Reference proteome</keyword>
<dbReference type="EMBL" id="CP018171">
    <property type="protein sequence ID" value="APH73534.1"/>
    <property type="molecule type" value="Genomic_DNA"/>
</dbReference>
<name>A0A1L3SW13_9HYPH</name>